<dbReference type="EMBL" id="JAWZYT010000714">
    <property type="protein sequence ID" value="KAK4319851.1"/>
    <property type="molecule type" value="Genomic_DNA"/>
</dbReference>
<organism evidence="2 3">
    <name type="scientific">Petrolisthes manimaculis</name>
    <dbReference type="NCBI Taxonomy" id="1843537"/>
    <lineage>
        <taxon>Eukaryota</taxon>
        <taxon>Metazoa</taxon>
        <taxon>Ecdysozoa</taxon>
        <taxon>Arthropoda</taxon>
        <taxon>Crustacea</taxon>
        <taxon>Multicrustacea</taxon>
        <taxon>Malacostraca</taxon>
        <taxon>Eumalacostraca</taxon>
        <taxon>Eucarida</taxon>
        <taxon>Decapoda</taxon>
        <taxon>Pleocyemata</taxon>
        <taxon>Anomura</taxon>
        <taxon>Galatheoidea</taxon>
        <taxon>Porcellanidae</taxon>
        <taxon>Petrolisthes</taxon>
    </lineage>
</organism>
<feature type="compositionally biased region" description="Polar residues" evidence="1">
    <location>
        <begin position="64"/>
        <end position="74"/>
    </location>
</feature>
<reference evidence="2" key="1">
    <citation type="submission" date="2023-11" db="EMBL/GenBank/DDBJ databases">
        <title>Genome assemblies of two species of porcelain crab, Petrolisthes cinctipes and Petrolisthes manimaculis (Anomura: Porcellanidae).</title>
        <authorList>
            <person name="Angst P."/>
        </authorList>
    </citation>
    <scope>NUCLEOTIDE SEQUENCE</scope>
    <source>
        <strain evidence="2">PB745_02</strain>
        <tissue evidence="2">Gill</tissue>
    </source>
</reference>
<evidence type="ECO:0000256" key="1">
    <source>
        <dbReference type="SAM" id="MobiDB-lite"/>
    </source>
</evidence>
<feature type="compositionally biased region" description="Low complexity" evidence="1">
    <location>
        <begin position="75"/>
        <end position="98"/>
    </location>
</feature>
<keyword evidence="3" id="KW-1185">Reference proteome</keyword>
<proteinExistence type="predicted"/>
<evidence type="ECO:0000313" key="3">
    <source>
        <dbReference type="Proteomes" id="UP001292094"/>
    </source>
</evidence>
<gene>
    <name evidence="2" type="ORF">Pmani_009238</name>
</gene>
<dbReference type="Proteomes" id="UP001292094">
    <property type="component" value="Unassembled WGS sequence"/>
</dbReference>
<feature type="region of interest" description="Disordered" evidence="1">
    <location>
        <begin position="64"/>
        <end position="112"/>
    </location>
</feature>
<evidence type="ECO:0000313" key="2">
    <source>
        <dbReference type="EMBL" id="KAK4319851.1"/>
    </source>
</evidence>
<protein>
    <submittedName>
        <fullName evidence="2">Uncharacterized protein</fullName>
    </submittedName>
</protein>
<dbReference type="AlphaFoldDB" id="A0AAE1UGW2"/>
<comment type="caution">
    <text evidence="2">The sequence shown here is derived from an EMBL/GenBank/DDBJ whole genome shotgun (WGS) entry which is preliminary data.</text>
</comment>
<name>A0AAE1UGW2_9EUCA</name>
<sequence>MDGKWGEGVGIKRSHHVLISCLPPRHQLCPCIDVNSVHPNPTYHTNNLTPLTPQTVPTNYTCYNSHPVQSSTSKTATTIDQPPTTTTRQTTRATSYHQGYHKHQQKQTDEGTTLGRLLAVSKARDAGERDRNYLEKYEEIK</sequence>
<accession>A0AAE1UGW2</accession>